<dbReference type="Proteomes" id="UP000050761">
    <property type="component" value="Unassembled WGS sequence"/>
</dbReference>
<reference evidence="3" key="2">
    <citation type="submission" date="2019-09" db="UniProtKB">
        <authorList>
            <consortium name="WormBaseParasite"/>
        </authorList>
    </citation>
    <scope>IDENTIFICATION</scope>
</reference>
<evidence type="ECO:0000313" key="1">
    <source>
        <dbReference type="EMBL" id="VDP06003.1"/>
    </source>
</evidence>
<accession>A0A3P8EB58</accession>
<dbReference type="EMBL" id="UZAH01029426">
    <property type="protein sequence ID" value="VDP06003.1"/>
    <property type="molecule type" value="Genomic_DNA"/>
</dbReference>
<reference evidence="1 2" key="1">
    <citation type="submission" date="2018-11" db="EMBL/GenBank/DDBJ databases">
        <authorList>
            <consortium name="Pathogen Informatics"/>
        </authorList>
    </citation>
    <scope>NUCLEOTIDE SEQUENCE [LARGE SCALE GENOMIC DNA]</scope>
</reference>
<accession>A0A183G4K5</accession>
<evidence type="ECO:0000313" key="2">
    <source>
        <dbReference type="Proteomes" id="UP000050761"/>
    </source>
</evidence>
<organism evidence="2 3">
    <name type="scientific">Heligmosomoides polygyrus</name>
    <name type="common">Parasitic roundworm</name>
    <dbReference type="NCBI Taxonomy" id="6339"/>
    <lineage>
        <taxon>Eukaryota</taxon>
        <taxon>Metazoa</taxon>
        <taxon>Ecdysozoa</taxon>
        <taxon>Nematoda</taxon>
        <taxon>Chromadorea</taxon>
        <taxon>Rhabditida</taxon>
        <taxon>Rhabditina</taxon>
        <taxon>Rhabditomorpha</taxon>
        <taxon>Strongyloidea</taxon>
        <taxon>Heligmosomidae</taxon>
        <taxon>Heligmosomoides</taxon>
    </lineage>
</organism>
<dbReference type="WBParaSite" id="HPBE_0001645801-mRNA-1">
    <property type="protein sequence ID" value="HPBE_0001645801-mRNA-1"/>
    <property type="gene ID" value="HPBE_0001645801"/>
</dbReference>
<sequence length="122" mass="12605">MDVVVTGCAAGAAAAGSDLWEMSLRVNTATSADTAIPVVPSSDSASPYSHVLSLDDSRRAFTLGLPPHASDLAVLHPSYGFAIMNAGFRGYASVNVASCALWEEFLIVPARLSSKAIIPLGL</sequence>
<proteinExistence type="predicted"/>
<evidence type="ECO:0000313" key="3">
    <source>
        <dbReference type="WBParaSite" id="HPBE_0001645801-mRNA-1"/>
    </source>
</evidence>
<dbReference type="AlphaFoldDB" id="A0A183G4K5"/>
<name>A0A183G4K5_HELPZ</name>
<protein>
    <submittedName>
        <fullName evidence="3">ER membrane protein complex subunit 1</fullName>
    </submittedName>
</protein>
<keyword evidence="2" id="KW-1185">Reference proteome</keyword>
<gene>
    <name evidence="1" type="ORF">HPBE_LOCUS16458</name>
</gene>